<reference evidence="1" key="2">
    <citation type="submission" date="2020-11" db="EMBL/GenBank/DDBJ databases">
        <authorList>
            <person name="McCartney M.A."/>
            <person name="Auch B."/>
            <person name="Kono T."/>
            <person name="Mallez S."/>
            <person name="Becker A."/>
            <person name="Gohl D.M."/>
            <person name="Silverstein K.A.T."/>
            <person name="Koren S."/>
            <person name="Bechman K.B."/>
            <person name="Herman A."/>
            <person name="Abrahante J.E."/>
            <person name="Garbe J."/>
        </authorList>
    </citation>
    <scope>NUCLEOTIDE SEQUENCE</scope>
    <source>
        <strain evidence="1">Duluth1</strain>
        <tissue evidence="1">Whole animal</tissue>
    </source>
</reference>
<dbReference type="EMBL" id="JAIWYP010000014">
    <property type="protein sequence ID" value="KAH3706708.1"/>
    <property type="molecule type" value="Genomic_DNA"/>
</dbReference>
<dbReference type="PANTHER" id="PTHR10590">
    <property type="entry name" value="SODIUM/NUCLEOSIDE COTRANSPORTER"/>
    <property type="match status" value="1"/>
</dbReference>
<organism evidence="1 2">
    <name type="scientific">Dreissena polymorpha</name>
    <name type="common">Zebra mussel</name>
    <name type="synonym">Mytilus polymorpha</name>
    <dbReference type="NCBI Taxonomy" id="45954"/>
    <lineage>
        <taxon>Eukaryota</taxon>
        <taxon>Metazoa</taxon>
        <taxon>Spiralia</taxon>
        <taxon>Lophotrochozoa</taxon>
        <taxon>Mollusca</taxon>
        <taxon>Bivalvia</taxon>
        <taxon>Autobranchia</taxon>
        <taxon>Heteroconchia</taxon>
        <taxon>Euheterodonta</taxon>
        <taxon>Imparidentia</taxon>
        <taxon>Neoheterodontei</taxon>
        <taxon>Myida</taxon>
        <taxon>Dreissenoidea</taxon>
        <taxon>Dreissenidae</taxon>
        <taxon>Dreissena</taxon>
    </lineage>
</organism>
<dbReference type="GO" id="GO:0005886">
    <property type="term" value="C:plasma membrane"/>
    <property type="evidence" value="ECO:0007669"/>
    <property type="project" value="TreeGrafter"/>
</dbReference>
<dbReference type="InterPro" id="IPR008276">
    <property type="entry name" value="C_nuclsd_transpt"/>
</dbReference>
<sequence>MQAVIRGIACVLQWSLNTTPIESFATAAHIFIGQVESSVALRPFLTRLTESELHAVMTGEFATVAGSVIAAYVDFRVRVVAQYPRNFS</sequence>
<dbReference type="GO" id="GO:0005415">
    <property type="term" value="F:nucleoside:sodium symporter activity"/>
    <property type="evidence" value="ECO:0007669"/>
    <property type="project" value="TreeGrafter"/>
</dbReference>
<dbReference type="PANTHER" id="PTHR10590:SF4">
    <property type="entry name" value="SOLUTE CARRIER FAMILY 28 MEMBER 3"/>
    <property type="match status" value="1"/>
</dbReference>
<evidence type="ECO:0000313" key="2">
    <source>
        <dbReference type="Proteomes" id="UP000828390"/>
    </source>
</evidence>
<gene>
    <name evidence="1" type="ORF">DPMN_066096</name>
</gene>
<name>A0A9D3YTD8_DREPO</name>
<proteinExistence type="predicted"/>
<protein>
    <submittedName>
        <fullName evidence="1">Uncharacterized protein</fullName>
    </submittedName>
</protein>
<keyword evidence="2" id="KW-1185">Reference proteome</keyword>
<accession>A0A9D3YTD8</accession>
<comment type="caution">
    <text evidence="1">The sequence shown here is derived from an EMBL/GenBank/DDBJ whole genome shotgun (WGS) entry which is preliminary data.</text>
</comment>
<reference evidence="1" key="1">
    <citation type="journal article" date="2019" name="bioRxiv">
        <title>The Genome of the Zebra Mussel, Dreissena polymorpha: A Resource for Invasive Species Research.</title>
        <authorList>
            <person name="McCartney M.A."/>
            <person name="Auch B."/>
            <person name="Kono T."/>
            <person name="Mallez S."/>
            <person name="Zhang Y."/>
            <person name="Obille A."/>
            <person name="Becker A."/>
            <person name="Abrahante J.E."/>
            <person name="Garbe J."/>
            <person name="Badalamenti J.P."/>
            <person name="Herman A."/>
            <person name="Mangelson H."/>
            <person name="Liachko I."/>
            <person name="Sullivan S."/>
            <person name="Sone E.D."/>
            <person name="Koren S."/>
            <person name="Silverstein K.A.T."/>
            <person name="Beckman K.B."/>
            <person name="Gohl D.M."/>
        </authorList>
    </citation>
    <scope>NUCLEOTIDE SEQUENCE</scope>
    <source>
        <strain evidence="1">Duluth1</strain>
        <tissue evidence="1">Whole animal</tissue>
    </source>
</reference>
<evidence type="ECO:0000313" key="1">
    <source>
        <dbReference type="EMBL" id="KAH3706708.1"/>
    </source>
</evidence>
<dbReference type="AlphaFoldDB" id="A0A9D3YTD8"/>
<dbReference type="Proteomes" id="UP000828390">
    <property type="component" value="Unassembled WGS sequence"/>
</dbReference>